<dbReference type="PANTHER" id="PTHR37451:SF3">
    <property type="entry name" value="MARVEL DOMAIN-CONTAINING PROTEIN"/>
    <property type="match status" value="1"/>
</dbReference>
<reference evidence="8" key="1">
    <citation type="journal article" date="2020" name="Stud. Mycol.">
        <title>101 Dothideomycetes genomes: a test case for predicting lifestyles and emergence of pathogens.</title>
        <authorList>
            <person name="Haridas S."/>
            <person name="Albert R."/>
            <person name="Binder M."/>
            <person name="Bloem J."/>
            <person name="Labutti K."/>
            <person name="Salamov A."/>
            <person name="Andreopoulos B."/>
            <person name="Baker S."/>
            <person name="Barry K."/>
            <person name="Bills G."/>
            <person name="Bluhm B."/>
            <person name="Cannon C."/>
            <person name="Castanera R."/>
            <person name="Culley D."/>
            <person name="Daum C."/>
            <person name="Ezra D."/>
            <person name="Gonzalez J."/>
            <person name="Henrissat B."/>
            <person name="Kuo A."/>
            <person name="Liang C."/>
            <person name="Lipzen A."/>
            <person name="Lutzoni F."/>
            <person name="Magnuson J."/>
            <person name="Mondo S."/>
            <person name="Nolan M."/>
            <person name="Ohm R."/>
            <person name="Pangilinan J."/>
            <person name="Park H.-J."/>
            <person name="Ramirez L."/>
            <person name="Alfaro M."/>
            <person name="Sun H."/>
            <person name="Tritt A."/>
            <person name="Yoshinaga Y."/>
            <person name="Zwiers L.-H."/>
            <person name="Turgeon B."/>
            <person name="Goodwin S."/>
            <person name="Spatafora J."/>
            <person name="Crous P."/>
            <person name="Grigoriev I."/>
        </authorList>
    </citation>
    <scope>NUCLEOTIDE SEQUENCE</scope>
    <source>
        <strain evidence="8">ATCC 16933</strain>
    </source>
</reference>
<evidence type="ECO:0000256" key="4">
    <source>
        <dbReference type="ARBA" id="ARBA00023136"/>
    </source>
</evidence>
<feature type="transmembrane region" description="Helical" evidence="6">
    <location>
        <begin position="76"/>
        <end position="100"/>
    </location>
</feature>
<gene>
    <name evidence="8" type="ORF">BDY21DRAFT_270091</name>
</gene>
<feature type="compositionally biased region" description="Low complexity" evidence="5">
    <location>
        <begin position="239"/>
        <end position="249"/>
    </location>
</feature>
<evidence type="ECO:0000256" key="1">
    <source>
        <dbReference type="ARBA" id="ARBA00004141"/>
    </source>
</evidence>
<dbReference type="AlphaFoldDB" id="A0A6A6P0M0"/>
<keyword evidence="2 6" id="KW-0812">Transmembrane</keyword>
<feature type="domain" description="MARVEL" evidence="7">
    <location>
        <begin position="15"/>
        <end position="154"/>
    </location>
</feature>
<evidence type="ECO:0000313" key="9">
    <source>
        <dbReference type="Proteomes" id="UP000799766"/>
    </source>
</evidence>
<evidence type="ECO:0000313" key="8">
    <source>
        <dbReference type="EMBL" id="KAF2457307.1"/>
    </source>
</evidence>
<keyword evidence="3 6" id="KW-1133">Transmembrane helix</keyword>
<feature type="region of interest" description="Disordered" evidence="5">
    <location>
        <begin position="171"/>
        <end position="306"/>
    </location>
</feature>
<organism evidence="8 9">
    <name type="scientific">Lineolata rhizophorae</name>
    <dbReference type="NCBI Taxonomy" id="578093"/>
    <lineage>
        <taxon>Eukaryota</taxon>
        <taxon>Fungi</taxon>
        <taxon>Dikarya</taxon>
        <taxon>Ascomycota</taxon>
        <taxon>Pezizomycotina</taxon>
        <taxon>Dothideomycetes</taxon>
        <taxon>Dothideomycetes incertae sedis</taxon>
        <taxon>Lineolatales</taxon>
        <taxon>Lineolataceae</taxon>
        <taxon>Lineolata</taxon>
    </lineage>
</organism>
<accession>A0A6A6P0M0</accession>
<feature type="compositionally biased region" description="Basic and acidic residues" evidence="5">
    <location>
        <begin position="253"/>
        <end position="268"/>
    </location>
</feature>
<dbReference type="Pfam" id="PF01284">
    <property type="entry name" value="MARVEL"/>
    <property type="match status" value="1"/>
</dbReference>
<dbReference type="OrthoDB" id="5284712at2759"/>
<evidence type="ECO:0000256" key="5">
    <source>
        <dbReference type="SAM" id="MobiDB-lite"/>
    </source>
</evidence>
<dbReference type="Proteomes" id="UP000799766">
    <property type="component" value="Unassembled WGS sequence"/>
</dbReference>
<dbReference type="InterPro" id="IPR008253">
    <property type="entry name" value="Marvel"/>
</dbReference>
<feature type="non-terminal residue" evidence="8">
    <location>
        <position position="306"/>
    </location>
</feature>
<proteinExistence type="predicted"/>
<comment type="subcellular location">
    <subcellularLocation>
        <location evidence="1">Membrane</location>
        <topology evidence="1">Multi-pass membrane protein</topology>
    </subcellularLocation>
</comment>
<protein>
    <recommendedName>
        <fullName evidence="7">MARVEL domain-containing protein</fullName>
    </recommendedName>
</protein>
<dbReference type="GO" id="GO:0016020">
    <property type="term" value="C:membrane"/>
    <property type="evidence" value="ECO:0007669"/>
    <property type="project" value="UniProtKB-SubCell"/>
</dbReference>
<feature type="transmembrane region" description="Helical" evidence="6">
    <location>
        <begin position="46"/>
        <end position="64"/>
    </location>
</feature>
<sequence>MKIPQSYVQKCKVVAHVFQLLFIFIGFCLTIAVFTKGGETGGPSKYYFALCFLTIPGVIYLIMTPMWSRALRFANAYAFVAVDVLYTIFWFAAFIAVALWNSSGIRNGAKDRDLDEDAGNCTTFKYGSESRCNVSKAAVGIGVVIFIFFLLTAAISSYYLVQFRKHGHMPYQRGPSSPVPAPLEDGPKDVWSASTHDLSRSAPHDDALSDSDESDSGHGPSAAGGPAGPDDDEYALLPQQQQRGRARGASDVTHTEEGAHPGVRRDTFPRPAAGGYGDGGQGAEYSPGAGYSAPSALSPGGYDDYR</sequence>
<dbReference type="PANTHER" id="PTHR37451">
    <property type="entry name" value="MARVEL DOMAIN"/>
    <property type="match status" value="1"/>
</dbReference>
<keyword evidence="4 6" id="KW-0472">Membrane</keyword>
<feature type="compositionally biased region" description="Basic and acidic residues" evidence="5">
    <location>
        <begin position="197"/>
        <end position="207"/>
    </location>
</feature>
<feature type="transmembrane region" description="Helical" evidence="6">
    <location>
        <begin position="137"/>
        <end position="161"/>
    </location>
</feature>
<evidence type="ECO:0000256" key="2">
    <source>
        <dbReference type="ARBA" id="ARBA00022692"/>
    </source>
</evidence>
<dbReference type="EMBL" id="MU001681">
    <property type="protein sequence ID" value="KAF2457307.1"/>
    <property type="molecule type" value="Genomic_DNA"/>
</dbReference>
<name>A0A6A6P0M0_9PEZI</name>
<evidence type="ECO:0000256" key="3">
    <source>
        <dbReference type="ARBA" id="ARBA00022989"/>
    </source>
</evidence>
<evidence type="ECO:0000256" key="6">
    <source>
        <dbReference type="SAM" id="Phobius"/>
    </source>
</evidence>
<evidence type="ECO:0000259" key="7">
    <source>
        <dbReference type="Pfam" id="PF01284"/>
    </source>
</evidence>
<keyword evidence="9" id="KW-1185">Reference proteome</keyword>
<feature type="transmembrane region" description="Helical" evidence="6">
    <location>
        <begin position="12"/>
        <end position="34"/>
    </location>
</feature>